<evidence type="ECO:0000313" key="2">
    <source>
        <dbReference type="Proteomes" id="UP001223978"/>
    </source>
</evidence>
<keyword evidence="2" id="KW-1185">Reference proteome</keyword>
<dbReference type="EMBL" id="JASCIQ010000045">
    <property type="protein sequence ID" value="MDI3408422.1"/>
    <property type="molecule type" value="Genomic_DNA"/>
</dbReference>
<proteinExistence type="predicted"/>
<reference evidence="1 2" key="1">
    <citation type="submission" date="2023-05" db="EMBL/GenBank/DDBJ databases">
        <title>Draft genome sequence of Streptomyces sp. B-S-A6 isolated from a cave soil in Thailand.</title>
        <authorList>
            <person name="Chamroensaksri N."/>
            <person name="Muangham S."/>
        </authorList>
    </citation>
    <scope>NUCLEOTIDE SEQUENCE [LARGE SCALE GENOMIC DNA]</scope>
    <source>
        <strain evidence="1 2">B-S-A6</strain>
    </source>
</reference>
<name>A0ABT6SJP8_9ACTN</name>
<protein>
    <submittedName>
        <fullName evidence="1">Uncharacterized protein</fullName>
    </submittedName>
</protein>
<organism evidence="1 2">
    <name type="scientific">Streptomyces cavernicola</name>
    <dbReference type="NCBI Taxonomy" id="3043613"/>
    <lineage>
        <taxon>Bacteria</taxon>
        <taxon>Bacillati</taxon>
        <taxon>Actinomycetota</taxon>
        <taxon>Actinomycetes</taxon>
        <taxon>Kitasatosporales</taxon>
        <taxon>Streptomycetaceae</taxon>
        <taxon>Streptomyces</taxon>
    </lineage>
</organism>
<dbReference type="RefSeq" id="WP_282546328.1">
    <property type="nucleotide sequence ID" value="NZ_JASCIQ010000045.1"/>
</dbReference>
<comment type="caution">
    <text evidence="1">The sequence shown here is derived from an EMBL/GenBank/DDBJ whole genome shotgun (WGS) entry which is preliminary data.</text>
</comment>
<gene>
    <name evidence="1" type="ORF">QIS96_31950</name>
</gene>
<accession>A0ABT6SJP8</accession>
<dbReference type="Proteomes" id="UP001223978">
    <property type="component" value="Unassembled WGS sequence"/>
</dbReference>
<sequence>MDAHETRDRLNLTRRYIAALSDLVWSAAATGNTTTQGYYSAQRKEASRDLKARVIAAVRDRVLTSHEGDRALSPISSLEDALVFTD</sequence>
<evidence type="ECO:0000313" key="1">
    <source>
        <dbReference type="EMBL" id="MDI3408422.1"/>
    </source>
</evidence>